<dbReference type="GO" id="GO:0005829">
    <property type="term" value="C:cytosol"/>
    <property type="evidence" value="ECO:0007669"/>
    <property type="project" value="TreeGrafter"/>
</dbReference>
<name>A0A2J0MRF4_9BACT</name>
<dbReference type="EC" id="3.1.-.-" evidence="5"/>
<comment type="function">
    <text evidence="5">Could be a nuclease involved in processing of the 5'-end of pre-16S rRNA.</text>
</comment>
<dbReference type="InterPro" id="IPR006641">
    <property type="entry name" value="YqgF/RNaseH-like_dom"/>
</dbReference>
<evidence type="ECO:0000256" key="2">
    <source>
        <dbReference type="ARBA" id="ARBA00022517"/>
    </source>
</evidence>
<dbReference type="SUPFAM" id="SSF53098">
    <property type="entry name" value="Ribonuclease H-like"/>
    <property type="match status" value="1"/>
</dbReference>
<dbReference type="HAMAP" id="MF_00651">
    <property type="entry name" value="Nuclease_YqgF"/>
    <property type="match status" value="1"/>
</dbReference>
<dbReference type="EMBL" id="PFOY01000013">
    <property type="protein sequence ID" value="PIZ87519.1"/>
    <property type="molecule type" value="Genomic_DNA"/>
</dbReference>
<evidence type="ECO:0000256" key="4">
    <source>
        <dbReference type="ARBA" id="ARBA00022801"/>
    </source>
</evidence>
<sequence length="166" mass="18662">MDFYIMDIEIGKKEKISNGIRFLGIDYGTKRIGLAISDENGVLAFPKEIVLNDINIFKKLGEIIREGIISEIVIGESVDFSGKLNVLSDRIEVFILELEDKFKLPVYKQKEFLTSVEARKAGSSKKSLNQSQVHSKVKQIKSGRIDASAAALILQRYLDKINNTKI</sequence>
<dbReference type="InterPro" id="IPR012337">
    <property type="entry name" value="RNaseH-like_sf"/>
</dbReference>
<comment type="caution">
    <text evidence="7">The sequence shown here is derived from an EMBL/GenBank/DDBJ whole genome shotgun (WGS) entry which is preliminary data.</text>
</comment>
<keyword evidence="1 5" id="KW-0963">Cytoplasm</keyword>
<evidence type="ECO:0000259" key="6">
    <source>
        <dbReference type="SMART" id="SM00732"/>
    </source>
</evidence>
<evidence type="ECO:0000256" key="1">
    <source>
        <dbReference type="ARBA" id="ARBA00022490"/>
    </source>
</evidence>
<dbReference type="GO" id="GO:0000967">
    <property type="term" value="P:rRNA 5'-end processing"/>
    <property type="evidence" value="ECO:0007669"/>
    <property type="project" value="UniProtKB-UniRule"/>
</dbReference>
<organism evidence="7 8">
    <name type="scientific">Candidatus Nomurabacteria bacterium CG_4_10_14_0_2_um_filter_30_12</name>
    <dbReference type="NCBI Taxonomy" id="1974727"/>
    <lineage>
        <taxon>Bacteria</taxon>
        <taxon>Candidatus Nomuraibacteriota</taxon>
    </lineage>
</organism>
<keyword evidence="4 5" id="KW-0378">Hydrolase</keyword>
<dbReference type="AlphaFoldDB" id="A0A2J0MRF4"/>
<gene>
    <name evidence="7" type="ORF">COX93_00810</name>
</gene>
<accession>A0A2J0MRF4</accession>
<dbReference type="InterPro" id="IPR005227">
    <property type="entry name" value="YqgF"/>
</dbReference>
<dbReference type="GO" id="GO:0016788">
    <property type="term" value="F:hydrolase activity, acting on ester bonds"/>
    <property type="evidence" value="ECO:0007669"/>
    <property type="project" value="UniProtKB-UniRule"/>
</dbReference>
<dbReference type="InterPro" id="IPR037027">
    <property type="entry name" value="YqgF/RNaseH-like_dom_sf"/>
</dbReference>
<proteinExistence type="inferred from homology"/>
<dbReference type="Gene3D" id="3.30.420.140">
    <property type="entry name" value="YqgF/RNase H-like domain"/>
    <property type="match status" value="1"/>
</dbReference>
<dbReference type="CDD" id="cd16964">
    <property type="entry name" value="YqgF"/>
    <property type="match status" value="1"/>
</dbReference>
<comment type="similarity">
    <text evidence="5">Belongs to the YqgF HJR family.</text>
</comment>
<comment type="subcellular location">
    <subcellularLocation>
        <location evidence="5">Cytoplasm</location>
    </subcellularLocation>
</comment>
<evidence type="ECO:0000256" key="3">
    <source>
        <dbReference type="ARBA" id="ARBA00022722"/>
    </source>
</evidence>
<feature type="domain" description="YqgF/RNase H-like" evidence="6">
    <location>
        <begin position="20"/>
        <end position="118"/>
    </location>
</feature>
<evidence type="ECO:0000256" key="5">
    <source>
        <dbReference type="HAMAP-Rule" id="MF_00651"/>
    </source>
</evidence>
<dbReference type="PANTHER" id="PTHR33317:SF4">
    <property type="entry name" value="POLYNUCLEOTIDYL TRANSFERASE, RIBONUCLEASE H-LIKE SUPERFAMILY PROTEIN"/>
    <property type="match status" value="1"/>
</dbReference>
<evidence type="ECO:0000313" key="7">
    <source>
        <dbReference type="EMBL" id="PIZ87519.1"/>
    </source>
</evidence>
<dbReference type="Proteomes" id="UP000228547">
    <property type="component" value="Unassembled WGS sequence"/>
</dbReference>
<dbReference type="Pfam" id="PF03652">
    <property type="entry name" value="RuvX"/>
    <property type="match status" value="1"/>
</dbReference>
<keyword evidence="2 5" id="KW-0690">Ribosome biogenesis</keyword>
<protein>
    <recommendedName>
        <fullName evidence="5">Putative pre-16S rRNA nuclease</fullName>
        <ecNumber evidence="5">3.1.-.-</ecNumber>
    </recommendedName>
</protein>
<dbReference type="SMART" id="SM00732">
    <property type="entry name" value="YqgFc"/>
    <property type="match status" value="1"/>
</dbReference>
<reference evidence="8" key="1">
    <citation type="submission" date="2017-09" db="EMBL/GenBank/DDBJ databases">
        <title>Depth-based differentiation of microbial function through sediment-hosted aquifers and enrichment of novel symbionts in the deep terrestrial subsurface.</title>
        <authorList>
            <person name="Probst A.J."/>
            <person name="Ladd B."/>
            <person name="Jarett J.K."/>
            <person name="Geller-Mcgrath D.E."/>
            <person name="Sieber C.M.K."/>
            <person name="Emerson J.B."/>
            <person name="Anantharaman K."/>
            <person name="Thomas B.C."/>
            <person name="Malmstrom R."/>
            <person name="Stieglmeier M."/>
            <person name="Klingl A."/>
            <person name="Woyke T."/>
            <person name="Ryan C.M."/>
            <person name="Banfield J.F."/>
        </authorList>
    </citation>
    <scope>NUCLEOTIDE SEQUENCE [LARGE SCALE GENOMIC DNA]</scope>
</reference>
<evidence type="ECO:0000313" key="8">
    <source>
        <dbReference type="Proteomes" id="UP000228547"/>
    </source>
</evidence>
<dbReference type="GO" id="GO:0004518">
    <property type="term" value="F:nuclease activity"/>
    <property type="evidence" value="ECO:0007669"/>
    <property type="project" value="UniProtKB-KW"/>
</dbReference>
<dbReference type="NCBIfam" id="TIGR00250">
    <property type="entry name" value="RNAse_H_YqgF"/>
    <property type="match status" value="1"/>
</dbReference>
<keyword evidence="3 5" id="KW-0540">Nuclease</keyword>
<dbReference type="PANTHER" id="PTHR33317">
    <property type="entry name" value="POLYNUCLEOTIDYL TRANSFERASE, RIBONUCLEASE H-LIKE SUPERFAMILY PROTEIN"/>
    <property type="match status" value="1"/>
</dbReference>